<dbReference type="Gene3D" id="3.80.30.20">
    <property type="entry name" value="tm_1862 like domain"/>
    <property type="match status" value="1"/>
</dbReference>
<dbReference type="SFLD" id="SFLDF00303">
    <property type="entry name" value="hopanoid_C2-methyltransferase"/>
    <property type="match status" value="1"/>
</dbReference>
<name>A0A401X3E6_ACEPA</name>
<reference evidence="7 8" key="1">
    <citation type="submission" date="2016-06" db="EMBL/GenBank/DDBJ databases">
        <title>Acetobacter pasteurianus NBRC 3278 whole genome sequencing project.</title>
        <authorList>
            <person name="Matsutani M."/>
            <person name="Shiwa Y."/>
            <person name="Okamoto-Kainuma A."/>
            <person name="Ishikawa M."/>
            <person name="Koizumi Y."/>
            <person name="Yoshikawa H."/>
            <person name="Yakushi T."/>
            <person name="Matsushita K."/>
        </authorList>
    </citation>
    <scope>NUCLEOTIDE SEQUENCE [LARGE SCALE GENOMIC DNA]</scope>
    <source>
        <strain evidence="7 8">NBRC 3278</strain>
    </source>
</reference>
<dbReference type="GO" id="GO:0005829">
    <property type="term" value="C:cytosol"/>
    <property type="evidence" value="ECO:0007669"/>
    <property type="project" value="TreeGrafter"/>
</dbReference>
<dbReference type="Pfam" id="PF04055">
    <property type="entry name" value="Radical_SAM"/>
    <property type="match status" value="1"/>
</dbReference>
<comment type="cofactor">
    <cofactor evidence="1">
        <name>[4Fe-4S] cluster</name>
        <dbReference type="ChEBI" id="CHEBI:49883"/>
    </cofactor>
</comment>
<dbReference type="EMBL" id="BDEV01000046">
    <property type="protein sequence ID" value="GCD62346.1"/>
    <property type="molecule type" value="Genomic_DNA"/>
</dbReference>
<keyword evidence="4" id="KW-0408">Iron</keyword>
<dbReference type="InterPro" id="IPR006638">
    <property type="entry name" value="Elp3/MiaA/NifB-like_rSAM"/>
</dbReference>
<keyword evidence="2" id="KW-0949">S-adenosyl-L-methionine</keyword>
<comment type="caution">
    <text evidence="7">The sequence shown here is derived from an EMBL/GenBank/DDBJ whole genome shotgun (WGS) entry which is preliminary data.</text>
</comment>
<keyword evidence="3" id="KW-0479">Metal-binding</keyword>
<evidence type="ECO:0000256" key="3">
    <source>
        <dbReference type="ARBA" id="ARBA00022723"/>
    </source>
</evidence>
<keyword evidence="5" id="KW-0411">Iron-sulfur</keyword>
<organism evidence="7 8">
    <name type="scientific">Acetobacter pasteurianus NBRC 3278</name>
    <dbReference type="NCBI Taxonomy" id="1226660"/>
    <lineage>
        <taxon>Bacteria</taxon>
        <taxon>Pseudomonadati</taxon>
        <taxon>Pseudomonadota</taxon>
        <taxon>Alphaproteobacteria</taxon>
        <taxon>Acetobacterales</taxon>
        <taxon>Acetobacteraceae</taxon>
        <taxon>Acetobacter</taxon>
    </lineage>
</organism>
<dbReference type="Proteomes" id="UP000287385">
    <property type="component" value="Unassembled WGS sequence"/>
</dbReference>
<dbReference type="SFLD" id="SFLDG01123">
    <property type="entry name" value="methyltransferase_(Class_B)"/>
    <property type="match status" value="1"/>
</dbReference>
<dbReference type="PANTHER" id="PTHR43409">
    <property type="entry name" value="ANAEROBIC MAGNESIUM-PROTOPORPHYRIN IX MONOMETHYL ESTER CYCLASE-RELATED"/>
    <property type="match status" value="1"/>
</dbReference>
<sequence>MTTDSCKVLMIFPLFNASSFWNYKEACDLAGARYPAAPLGLITVAALLPKNWEVKLVNRNTELLTDDDFAWADMVMTGGMLPQRNDALRIIEMCCANNKPVVVGGPDVTSSPDLYSAANFQVLGEAEEIMIDFITAWRRGDTHGVFKAPMGKTDVTKSPLPRFDLLKLDQYLHVGIQFSRGCPFSCEFCDIIELYGRVPRTKTNAQVLAELDALYALGYRGHVDFVDDNLIGNKKALKKFLPDLKLWQNKKKFPFEFSTEASINLADDTDLLRGLAETNFFAVFIGIESPDTDTLVMTQKKQNTRRSLQESITKIHEAGIFVNAGFIVGFDSEKGSVAAGMVDCIEDTAIPVCMVGLLYALPTTQLTRRLLAEGRLFSGGEQTQSGDQCTAGLNFATNRPRRDVLNDYRTVLAEIYNPVAYFGRVRRMGRMLKRTRAHKMIRGDLRSFARLLFRIHRAGPGTAKQFWRMMLDCGLHNPKAIPYVVMTSALYLHLGPFSRQVVREIDKEIKDVDEGRWHAPAVQVPAKVAELEPAA</sequence>
<evidence type="ECO:0000256" key="1">
    <source>
        <dbReference type="ARBA" id="ARBA00001966"/>
    </source>
</evidence>
<proteinExistence type="predicted"/>
<accession>A0A401X3E6</accession>
<dbReference type="PANTHER" id="PTHR43409:SF3">
    <property type="entry name" value="HYPOTHETICAL METHYLTRANSFERASE"/>
    <property type="match status" value="1"/>
</dbReference>
<dbReference type="SUPFAM" id="SSF102114">
    <property type="entry name" value="Radical SAM enzymes"/>
    <property type="match status" value="1"/>
</dbReference>
<keyword evidence="7" id="KW-0489">Methyltransferase</keyword>
<dbReference type="GO" id="GO:0051539">
    <property type="term" value="F:4 iron, 4 sulfur cluster binding"/>
    <property type="evidence" value="ECO:0007669"/>
    <property type="project" value="UniProtKB-KW"/>
</dbReference>
<dbReference type="SFLD" id="SFLDG01082">
    <property type="entry name" value="B12-binding_domain_containing"/>
    <property type="match status" value="1"/>
</dbReference>
<dbReference type="SMART" id="SM00729">
    <property type="entry name" value="Elp3"/>
    <property type="match status" value="1"/>
</dbReference>
<dbReference type="InterPro" id="IPR034466">
    <property type="entry name" value="Methyltransferase_Class_B"/>
</dbReference>
<dbReference type="InterPro" id="IPR007197">
    <property type="entry name" value="rSAM"/>
</dbReference>
<dbReference type="RefSeq" id="WP_185327901.1">
    <property type="nucleotide sequence ID" value="NZ_BDEV01000046.1"/>
</dbReference>
<dbReference type="GO" id="GO:0032259">
    <property type="term" value="P:methylation"/>
    <property type="evidence" value="ECO:0007669"/>
    <property type="project" value="UniProtKB-KW"/>
</dbReference>
<dbReference type="SFLD" id="SFLDS00029">
    <property type="entry name" value="Radical_SAM"/>
    <property type="match status" value="1"/>
</dbReference>
<dbReference type="InterPro" id="IPR034530">
    <property type="entry name" value="HpnP-like"/>
</dbReference>
<evidence type="ECO:0000259" key="6">
    <source>
        <dbReference type="PROSITE" id="PS51918"/>
    </source>
</evidence>
<evidence type="ECO:0000313" key="8">
    <source>
        <dbReference type="Proteomes" id="UP000287385"/>
    </source>
</evidence>
<dbReference type="InterPro" id="IPR023404">
    <property type="entry name" value="rSAM_horseshoe"/>
</dbReference>
<dbReference type="InterPro" id="IPR058240">
    <property type="entry name" value="rSAM_sf"/>
</dbReference>
<dbReference type="GO" id="GO:0008168">
    <property type="term" value="F:methyltransferase activity"/>
    <property type="evidence" value="ECO:0007669"/>
    <property type="project" value="UniProtKB-KW"/>
</dbReference>
<dbReference type="PROSITE" id="PS51918">
    <property type="entry name" value="RADICAL_SAM"/>
    <property type="match status" value="1"/>
</dbReference>
<feature type="domain" description="Radical SAM core" evidence="6">
    <location>
        <begin position="168"/>
        <end position="394"/>
    </location>
</feature>
<keyword evidence="7" id="KW-0808">Transferase</keyword>
<dbReference type="GO" id="GO:0046872">
    <property type="term" value="F:metal ion binding"/>
    <property type="evidence" value="ECO:0007669"/>
    <property type="project" value="UniProtKB-KW"/>
</dbReference>
<dbReference type="AlphaFoldDB" id="A0A401X3E6"/>
<dbReference type="InterPro" id="IPR051198">
    <property type="entry name" value="BchE-like"/>
</dbReference>
<keyword evidence="8" id="KW-1185">Reference proteome</keyword>
<dbReference type="Pfam" id="PF13282">
    <property type="entry name" value="DUF4070"/>
    <property type="match status" value="1"/>
</dbReference>
<gene>
    <name evidence="7" type="ORF">NBRC3278_1439</name>
</gene>
<evidence type="ECO:0000256" key="2">
    <source>
        <dbReference type="ARBA" id="ARBA00022691"/>
    </source>
</evidence>
<dbReference type="Gene3D" id="3.40.50.280">
    <property type="entry name" value="Cobalamin-binding domain"/>
    <property type="match status" value="1"/>
</dbReference>
<dbReference type="InterPro" id="IPR025274">
    <property type="entry name" value="DUF4070"/>
</dbReference>
<evidence type="ECO:0000313" key="7">
    <source>
        <dbReference type="EMBL" id="GCD62346.1"/>
    </source>
</evidence>
<evidence type="ECO:0000256" key="4">
    <source>
        <dbReference type="ARBA" id="ARBA00023004"/>
    </source>
</evidence>
<protein>
    <submittedName>
        <fullName evidence="7">Methyltransferase</fullName>
    </submittedName>
</protein>
<evidence type="ECO:0000256" key="5">
    <source>
        <dbReference type="ARBA" id="ARBA00023014"/>
    </source>
</evidence>